<protein>
    <submittedName>
        <fullName evidence="7">Uncharacterized protein</fullName>
    </submittedName>
</protein>
<gene>
    <name evidence="7" type="ORF">GSLYS_00021014001</name>
</gene>
<proteinExistence type="inferred from homology"/>
<evidence type="ECO:0000259" key="5">
    <source>
        <dbReference type="PROSITE" id="PS50076"/>
    </source>
</evidence>
<organism evidence="7 8">
    <name type="scientific">Lymnaea stagnalis</name>
    <name type="common">Great pond snail</name>
    <name type="synonym">Helix stagnalis</name>
    <dbReference type="NCBI Taxonomy" id="6523"/>
    <lineage>
        <taxon>Eukaryota</taxon>
        <taxon>Metazoa</taxon>
        <taxon>Spiralia</taxon>
        <taxon>Lophotrochozoa</taxon>
        <taxon>Mollusca</taxon>
        <taxon>Gastropoda</taxon>
        <taxon>Heterobranchia</taxon>
        <taxon>Euthyneura</taxon>
        <taxon>Panpulmonata</taxon>
        <taxon>Hygrophila</taxon>
        <taxon>Lymnaeoidea</taxon>
        <taxon>Lymnaeidae</taxon>
        <taxon>Lymnaea</taxon>
    </lineage>
</organism>
<dbReference type="InterPro" id="IPR036671">
    <property type="entry name" value="DPH_MB_sf"/>
</dbReference>
<dbReference type="InterPro" id="IPR036869">
    <property type="entry name" value="J_dom_sf"/>
</dbReference>
<dbReference type="InterPro" id="IPR007872">
    <property type="entry name" value="DPH_MB_dom"/>
</dbReference>
<feature type="domain" description="J" evidence="5">
    <location>
        <begin position="3"/>
        <end position="80"/>
    </location>
</feature>
<dbReference type="PANTHER" id="PTHR45255:SF1">
    <property type="entry name" value="DNAJ HOMOLOG SUBFAMILY C MEMBER 24"/>
    <property type="match status" value="1"/>
</dbReference>
<dbReference type="Pfam" id="PF00226">
    <property type="entry name" value="DnaJ"/>
    <property type="match status" value="1"/>
</dbReference>
<keyword evidence="4" id="KW-0408">Iron</keyword>
<dbReference type="Gene3D" id="1.10.287.110">
    <property type="entry name" value="DnaJ domain"/>
    <property type="match status" value="1"/>
</dbReference>
<accession>A0AAV2IKN1</accession>
<dbReference type="AlphaFoldDB" id="A0AAV2IKN1"/>
<dbReference type="PROSITE" id="PS51074">
    <property type="entry name" value="DPH_MB"/>
    <property type="match status" value="1"/>
</dbReference>
<evidence type="ECO:0000313" key="7">
    <source>
        <dbReference type="EMBL" id="CAL1547697.1"/>
    </source>
</evidence>
<keyword evidence="8" id="KW-1185">Reference proteome</keyword>
<dbReference type="GO" id="GO:0001671">
    <property type="term" value="F:ATPase activator activity"/>
    <property type="evidence" value="ECO:0007669"/>
    <property type="project" value="TreeGrafter"/>
</dbReference>
<dbReference type="SUPFAM" id="SSF46565">
    <property type="entry name" value="Chaperone J-domain"/>
    <property type="match status" value="1"/>
</dbReference>
<evidence type="ECO:0000313" key="8">
    <source>
        <dbReference type="Proteomes" id="UP001497497"/>
    </source>
</evidence>
<feature type="domain" description="DPH-type MB" evidence="6">
    <location>
        <begin position="91"/>
        <end position="147"/>
    </location>
</feature>
<reference evidence="7 8" key="1">
    <citation type="submission" date="2024-04" db="EMBL/GenBank/DDBJ databases">
        <authorList>
            <consortium name="Genoscope - CEA"/>
            <person name="William W."/>
        </authorList>
    </citation>
    <scope>NUCLEOTIDE SEQUENCE [LARGE SCALE GENOMIC DNA]</scope>
</reference>
<evidence type="ECO:0000256" key="3">
    <source>
        <dbReference type="ARBA" id="ARBA00022833"/>
    </source>
</evidence>
<sequence length="155" mass="18395">MDNLYEILHCRFGDSVESLKKSYMSLVRLHHPDKLPQHSSSDSGLDFQRDNVNTEMFIKIDRAWKILSNPHLRAQYDAKWHERTLVQNLPIQDTVFFKDFEFDETENMYKYTCRCGSYYLLSNSESEFHFDIICCDTCSLTIKVNYENNKVLSEN</sequence>
<keyword evidence="3" id="KW-0862">Zinc</keyword>
<dbReference type="Gene3D" id="3.10.660.10">
    <property type="entry name" value="DPH Zinc finger"/>
    <property type="match status" value="1"/>
</dbReference>
<dbReference type="SMART" id="SM00271">
    <property type="entry name" value="DnaJ"/>
    <property type="match status" value="1"/>
</dbReference>
<dbReference type="CDD" id="cd06257">
    <property type="entry name" value="DnaJ"/>
    <property type="match status" value="1"/>
</dbReference>
<dbReference type="SUPFAM" id="SSF144217">
    <property type="entry name" value="CSL zinc finger"/>
    <property type="match status" value="1"/>
</dbReference>
<keyword evidence="2" id="KW-0479">Metal-binding</keyword>
<dbReference type="Proteomes" id="UP001497497">
    <property type="component" value="Unassembled WGS sequence"/>
</dbReference>
<evidence type="ECO:0000256" key="2">
    <source>
        <dbReference type="ARBA" id="ARBA00022723"/>
    </source>
</evidence>
<comment type="caution">
    <text evidence="7">The sequence shown here is derived from an EMBL/GenBank/DDBJ whole genome shotgun (WGS) entry which is preliminary data.</text>
</comment>
<evidence type="ECO:0000259" key="6">
    <source>
        <dbReference type="PROSITE" id="PS51074"/>
    </source>
</evidence>
<dbReference type="InterPro" id="IPR001623">
    <property type="entry name" value="DnaJ_domain"/>
</dbReference>
<comment type="similarity">
    <text evidence="1">Belongs to the DPH4 family.</text>
</comment>
<name>A0AAV2IKN1_LYMST</name>
<dbReference type="PRINTS" id="PR00625">
    <property type="entry name" value="JDOMAIN"/>
</dbReference>
<evidence type="ECO:0000256" key="1">
    <source>
        <dbReference type="ARBA" id="ARBA00006169"/>
    </source>
</evidence>
<evidence type="ECO:0000256" key="4">
    <source>
        <dbReference type="ARBA" id="ARBA00023004"/>
    </source>
</evidence>
<dbReference type="EMBL" id="CAXITT010001045">
    <property type="protein sequence ID" value="CAL1547697.1"/>
    <property type="molecule type" value="Genomic_DNA"/>
</dbReference>
<dbReference type="GO" id="GO:0008198">
    <property type="term" value="F:ferrous iron binding"/>
    <property type="evidence" value="ECO:0007669"/>
    <property type="project" value="TreeGrafter"/>
</dbReference>
<dbReference type="PROSITE" id="PS50076">
    <property type="entry name" value="DNAJ_2"/>
    <property type="match status" value="1"/>
</dbReference>
<dbReference type="PANTHER" id="PTHR45255">
    <property type="entry name" value="DNAJ HOMOLOG SUBFAMILY C MEMBER 24"/>
    <property type="match status" value="1"/>
</dbReference>
<dbReference type="Pfam" id="PF05207">
    <property type="entry name" value="Zn_ribbon_CSL"/>
    <property type="match status" value="1"/>
</dbReference>